<dbReference type="InterPro" id="IPR000524">
    <property type="entry name" value="Tscrpt_reg_HTH_GntR"/>
</dbReference>
<dbReference type="InterPro" id="IPR015424">
    <property type="entry name" value="PyrdxlP-dep_Trfase"/>
</dbReference>
<feature type="region of interest" description="Disordered" evidence="8">
    <location>
        <begin position="101"/>
        <end position="121"/>
    </location>
</feature>
<dbReference type="Gene3D" id="1.10.10.10">
    <property type="entry name" value="Winged helix-like DNA-binding domain superfamily/Winged helix DNA-binding domain"/>
    <property type="match status" value="1"/>
</dbReference>
<keyword evidence="11" id="KW-1185">Reference proteome</keyword>
<dbReference type="InterPro" id="IPR004839">
    <property type="entry name" value="Aminotransferase_I/II_large"/>
</dbReference>
<evidence type="ECO:0000256" key="6">
    <source>
        <dbReference type="ARBA" id="ARBA00023125"/>
    </source>
</evidence>
<sequence length="492" mass="55283">MIVIFSFHLHDNSHAPLYQQLYAQLRDQIRSGSLPYGSRLPSVRALQAHFNISKTPIETAYQMLVAEGYAVSRPRSGLFVLNELQPLLREDVLLTEEAESRMSNIRSGTQSNPLRHADRNPLPPVQPSQIVDFRASRVDASAFPLRLWRRSVQEALEQHALELGAYGDPQGEYAFRATIADYLRQSRGVQCGPDQIVIGSGIRYAASLLVKLLHNVDTLACEDPGFAPFPDYFRRSGKQVIALPAEQIAAQIRQSDAGAVYITPSHQFPTGSVLSYGDRERMLQWAYSRNAYIIEDDYDGEFRYSGKPIPSLQSLDRSGRVIYIGTFSKAFSPALRMNYIVLPQELVSRMRSERLPLDAPSRIDQWAMTRFIEQGHWFRHIRRIRGLYGKKHDRLLARIQEYFGDHAAVTGHSAGLHIQVTVRTNASSRELIRLAAEAGVAVYDDSNMLVGSDSIGANDAPVIYLGFAGLMEKQIDDGIRLLREAWAGILDE</sequence>
<keyword evidence="3 10" id="KW-0808">Transferase</keyword>
<dbReference type="PROSITE" id="PS50949">
    <property type="entry name" value="HTH_GNTR"/>
    <property type="match status" value="1"/>
</dbReference>
<keyword evidence="6" id="KW-0238">DNA-binding</keyword>
<dbReference type="InterPro" id="IPR036388">
    <property type="entry name" value="WH-like_DNA-bd_sf"/>
</dbReference>
<evidence type="ECO:0000313" key="10">
    <source>
        <dbReference type="EMBL" id="MFC4102009.1"/>
    </source>
</evidence>
<evidence type="ECO:0000256" key="5">
    <source>
        <dbReference type="ARBA" id="ARBA00023015"/>
    </source>
</evidence>
<dbReference type="Pfam" id="PF00392">
    <property type="entry name" value="GntR"/>
    <property type="match status" value="1"/>
</dbReference>
<comment type="caution">
    <text evidence="10">The sequence shown here is derived from an EMBL/GenBank/DDBJ whole genome shotgun (WGS) entry which is preliminary data.</text>
</comment>
<evidence type="ECO:0000256" key="2">
    <source>
        <dbReference type="ARBA" id="ARBA00005384"/>
    </source>
</evidence>
<evidence type="ECO:0000259" key="9">
    <source>
        <dbReference type="PROSITE" id="PS50949"/>
    </source>
</evidence>
<keyword evidence="5" id="KW-0805">Transcription regulation</keyword>
<dbReference type="PANTHER" id="PTHR46577">
    <property type="entry name" value="HTH-TYPE TRANSCRIPTIONAL REGULATORY PROTEIN GABR"/>
    <property type="match status" value="1"/>
</dbReference>
<keyword evidence="3 10" id="KW-0032">Aminotransferase</keyword>
<proteinExistence type="inferred from homology"/>
<dbReference type="Proteomes" id="UP001595715">
    <property type="component" value="Unassembled WGS sequence"/>
</dbReference>
<feature type="compositionally biased region" description="Polar residues" evidence="8">
    <location>
        <begin position="101"/>
        <end position="113"/>
    </location>
</feature>
<name>A0ABV8K7L1_9BACL</name>
<evidence type="ECO:0000313" key="11">
    <source>
        <dbReference type="Proteomes" id="UP001595715"/>
    </source>
</evidence>
<reference evidence="11" key="1">
    <citation type="journal article" date="2019" name="Int. J. Syst. Evol. Microbiol.">
        <title>The Global Catalogue of Microorganisms (GCM) 10K type strain sequencing project: providing services to taxonomists for standard genome sequencing and annotation.</title>
        <authorList>
            <consortium name="The Broad Institute Genomics Platform"/>
            <consortium name="The Broad Institute Genome Sequencing Center for Infectious Disease"/>
            <person name="Wu L."/>
            <person name="Ma J."/>
        </authorList>
    </citation>
    <scope>NUCLEOTIDE SEQUENCE [LARGE SCALE GENOMIC DNA]</scope>
    <source>
        <strain evidence="11">IBRC-M 10987</strain>
    </source>
</reference>
<dbReference type="PANTHER" id="PTHR46577:SF1">
    <property type="entry name" value="HTH-TYPE TRANSCRIPTIONAL REGULATORY PROTEIN GABR"/>
    <property type="match status" value="1"/>
</dbReference>
<dbReference type="GO" id="GO:0008483">
    <property type="term" value="F:transaminase activity"/>
    <property type="evidence" value="ECO:0007669"/>
    <property type="project" value="UniProtKB-KW"/>
</dbReference>
<dbReference type="EMBL" id="JBHSAM010000028">
    <property type="protein sequence ID" value="MFC4102009.1"/>
    <property type="molecule type" value="Genomic_DNA"/>
</dbReference>
<dbReference type="Gene3D" id="3.40.640.10">
    <property type="entry name" value="Type I PLP-dependent aspartate aminotransferase-like (Major domain)"/>
    <property type="match status" value="1"/>
</dbReference>
<comment type="cofactor">
    <cofactor evidence="1">
        <name>pyridoxal 5'-phosphate</name>
        <dbReference type="ChEBI" id="CHEBI:597326"/>
    </cofactor>
</comment>
<feature type="domain" description="HTH gntR-type" evidence="9">
    <location>
        <begin position="15"/>
        <end position="83"/>
    </location>
</feature>
<evidence type="ECO:0000256" key="7">
    <source>
        <dbReference type="ARBA" id="ARBA00023163"/>
    </source>
</evidence>
<dbReference type="SMART" id="SM00345">
    <property type="entry name" value="HTH_GNTR"/>
    <property type="match status" value="1"/>
</dbReference>
<comment type="similarity">
    <text evidence="2">In the C-terminal section; belongs to the class-I pyridoxal-phosphate-dependent aminotransferase family.</text>
</comment>
<organism evidence="10 11">
    <name type="scientific">Paenibacillus xanthanilyticus</name>
    <dbReference type="NCBI Taxonomy" id="1783531"/>
    <lineage>
        <taxon>Bacteria</taxon>
        <taxon>Bacillati</taxon>
        <taxon>Bacillota</taxon>
        <taxon>Bacilli</taxon>
        <taxon>Bacillales</taxon>
        <taxon>Paenibacillaceae</taxon>
        <taxon>Paenibacillus</taxon>
    </lineage>
</organism>
<keyword evidence="7" id="KW-0804">Transcription</keyword>
<dbReference type="Pfam" id="PF00155">
    <property type="entry name" value="Aminotran_1_2"/>
    <property type="match status" value="1"/>
</dbReference>
<evidence type="ECO:0000256" key="3">
    <source>
        <dbReference type="ARBA" id="ARBA00022576"/>
    </source>
</evidence>
<evidence type="ECO:0000256" key="1">
    <source>
        <dbReference type="ARBA" id="ARBA00001933"/>
    </source>
</evidence>
<dbReference type="SUPFAM" id="SSF53383">
    <property type="entry name" value="PLP-dependent transferases"/>
    <property type="match status" value="1"/>
</dbReference>
<dbReference type="SUPFAM" id="SSF46785">
    <property type="entry name" value="Winged helix' DNA-binding domain"/>
    <property type="match status" value="1"/>
</dbReference>
<dbReference type="CDD" id="cd00609">
    <property type="entry name" value="AAT_like"/>
    <property type="match status" value="1"/>
</dbReference>
<gene>
    <name evidence="10" type="ORF">ACFOZ8_20360</name>
</gene>
<dbReference type="InterPro" id="IPR015421">
    <property type="entry name" value="PyrdxlP-dep_Trfase_major"/>
</dbReference>
<accession>A0ABV8K7L1</accession>
<dbReference type="InterPro" id="IPR036390">
    <property type="entry name" value="WH_DNA-bd_sf"/>
</dbReference>
<dbReference type="RefSeq" id="WP_377720595.1">
    <property type="nucleotide sequence ID" value="NZ_JBHSAM010000028.1"/>
</dbReference>
<dbReference type="InterPro" id="IPR051446">
    <property type="entry name" value="HTH_trans_reg/aminotransferase"/>
</dbReference>
<evidence type="ECO:0000256" key="4">
    <source>
        <dbReference type="ARBA" id="ARBA00022898"/>
    </source>
</evidence>
<dbReference type="CDD" id="cd07377">
    <property type="entry name" value="WHTH_GntR"/>
    <property type="match status" value="1"/>
</dbReference>
<evidence type="ECO:0000256" key="8">
    <source>
        <dbReference type="SAM" id="MobiDB-lite"/>
    </source>
</evidence>
<protein>
    <submittedName>
        <fullName evidence="10">PLP-dependent aminotransferase family protein</fullName>
    </submittedName>
</protein>
<keyword evidence="4" id="KW-0663">Pyridoxal phosphate</keyword>